<keyword evidence="10" id="KW-0175">Coiled coil</keyword>
<keyword evidence="8" id="KW-0902">Two-component regulatory system</keyword>
<proteinExistence type="predicted"/>
<feature type="signal peptide" evidence="12">
    <location>
        <begin position="1"/>
        <end position="24"/>
    </location>
</feature>
<feature type="domain" description="Response regulatory" evidence="14">
    <location>
        <begin position="680"/>
        <end position="797"/>
    </location>
</feature>
<keyword evidence="12" id="KW-0732">Signal</keyword>
<evidence type="ECO:0000313" key="16">
    <source>
        <dbReference type="Proteomes" id="UP001597520"/>
    </source>
</evidence>
<evidence type="ECO:0000256" key="12">
    <source>
        <dbReference type="SAM" id="SignalP"/>
    </source>
</evidence>
<dbReference type="InterPro" id="IPR011623">
    <property type="entry name" value="7TMR_DISM_rcpt_extracell_dom1"/>
</dbReference>
<keyword evidence="16" id="KW-1185">Reference proteome</keyword>
<organism evidence="15 16">
    <name type="scientific">Salibacterium lacus</name>
    <dbReference type="NCBI Taxonomy" id="1898109"/>
    <lineage>
        <taxon>Bacteria</taxon>
        <taxon>Bacillati</taxon>
        <taxon>Bacillota</taxon>
        <taxon>Bacilli</taxon>
        <taxon>Bacillales</taxon>
        <taxon>Bacillaceae</taxon>
    </lineage>
</organism>
<dbReference type="InterPro" id="IPR011006">
    <property type="entry name" value="CheY-like_superfamily"/>
</dbReference>
<dbReference type="Gene3D" id="3.40.50.2300">
    <property type="match status" value="1"/>
</dbReference>
<feature type="domain" description="Histidine kinase" evidence="13">
    <location>
        <begin position="858"/>
        <end position="1098"/>
    </location>
</feature>
<keyword evidence="6" id="KW-0418">Kinase</keyword>
<keyword evidence="11" id="KW-0812">Transmembrane</keyword>
<dbReference type="Pfam" id="PF02518">
    <property type="entry name" value="HATPase_c"/>
    <property type="match status" value="2"/>
</dbReference>
<dbReference type="Proteomes" id="UP001597520">
    <property type="component" value="Unassembled WGS sequence"/>
</dbReference>
<feature type="chain" id="PRO_5046401492" description="histidine kinase" evidence="12">
    <location>
        <begin position="25"/>
        <end position="1108"/>
    </location>
</feature>
<keyword evidence="3 9" id="KW-0597">Phosphoprotein</keyword>
<evidence type="ECO:0000256" key="9">
    <source>
        <dbReference type="PROSITE-ProRule" id="PRU00169"/>
    </source>
</evidence>
<dbReference type="InterPro" id="IPR004358">
    <property type="entry name" value="Sig_transdc_His_kin-like_C"/>
</dbReference>
<evidence type="ECO:0000256" key="6">
    <source>
        <dbReference type="ARBA" id="ARBA00022777"/>
    </source>
</evidence>
<feature type="transmembrane region" description="Helical" evidence="11">
    <location>
        <begin position="307"/>
        <end position="325"/>
    </location>
</feature>
<dbReference type="Gene3D" id="2.60.40.2380">
    <property type="match status" value="1"/>
</dbReference>
<dbReference type="GO" id="GO:0005524">
    <property type="term" value="F:ATP binding"/>
    <property type="evidence" value="ECO:0007669"/>
    <property type="project" value="UniProtKB-KW"/>
</dbReference>
<feature type="modified residue" description="4-aspartylphosphate" evidence="9">
    <location>
        <position position="730"/>
    </location>
</feature>
<evidence type="ECO:0000256" key="3">
    <source>
        <dbReference type="ARBA" id="ARBA00022553"/>
    </source>
</evidence>
<dbReference type="PRINTS" id="PR00344">
    <property type="entry name" value="BCTRLSENSOR"/>
</dbReference>
<feature type="transmembrane region" description="Helical" evidence="11">
    <location>
        <begin position="251"/>
        <end position="270"/>
    </location>
</feature>
<dbReference type="SUPFAM" id="SSF52172">
    <property type="entry name" value="CheY-like"/>
    <property type="match status" value="1"/>
</dbReference>
<dbReference type="SMART" id="SM00387">
    <property type="entry name" value="HATPase_c"/>
    <property type="match status" value="2"/>
</dbReference>
<dbReference type="InterPro" id="IPR036890">
    <property type="entry name" value="HATPase_C_sf"/>
</dbReference>
<dbReference type="Pfam" id="PF00512">
    <property type="entry name" value="HisKA"/>
    <property type="match status" value="2"/>
</dbReference>
<dbReference type="EMBL" id="JBHUML010000002">
    <property type="protein sequence ID" value="MFD2704543.1"/>
    <property type="molecule type" value="Genomic_DNA"/>
</dbReference>
<evidence type="ECO:0000259" key="14">
    <source>
        <dbReference type="PROSITE" id="PS50110"/>
    </source>
</evidence>
<dbReference type="PROSITE" id="PS50110">
    <property type="entry name" value="RESPONSE_REGULATORY"/>
    <property type="match status" value="1"/>
</dbReference>
<dbReference type="CDD" id="cd16922">
    <property type="entry name" value="HATPase_EvgS-ArcB-TorS-like"/>
    <property type="match status" value="1"/>
</dbReference>
<dbReference type="CDD" id="cd17574">
    <property type="entry name" value="REC_OmpR"/>
    <property type="match status" value="1"/>
</dbReference>
<dbReference type="SUPFAM" id="SSF47384">
    <property type="entry name" value="Homodimeric domain of signal transducing histidine kinase"/>
    <property type="match status" value="2"/>
</dbReference>
<dbReference type="Gene3D" id="3.30.565.10">
    <property type="entry name" value="Histidine kinase-like ATPase, C-terminal domain"/>
    <property type="match status" value="2"/>
</dbReference>
<keyword evidence="11" id="KW-0472">Membrane</keyword>
<dbReference type="PANTHER" id="PTHR43047">
    <property type="entry name" value="TWO-COMPONENT HISTIDINE PROTEIN KINASE"/>
    <property type="match status" value="1"/>
</dbReference>
<evidence type="ECO:0000259" key="13">
    <source>
        <dbReference type="PROSITE" id="PS50109"/>
    </source>
</evidence>
<keyword evidence="4" id="KW-0808">Transferase</keyword>
<keyword evidence="5" id="KW-0547">Nucleotide-binding</keyword>
<comment type="caution">
    <text evidence="15">The sequence shown here is derived from an EMBL/GenBank/DDBJ whole genome shotgun (WGS) entry which is preliminary data.</text>
</comment>
<feature type="transmembrane region" description="Helical" evidence="11">
    <location>
        <begin position="282"/>
        <end position="301"/>
    </location>
</feature>
<feature type="domain" description="Histidine kinase" evidence="13">
    <location>
        <begin position="426"/>
        <end position="644"/>
    </location>
</feature>
<dbReference type="SMART" id="SM00388">
    <property type="entry name" value="HisKA"/>
    <property type="match status" value="2"/>
</dbReference>
<evidence type="ECO:0000256" key="1">
    <source>
        <dbReference type="ARBA" id="ARBA00000085"/>
    </source>
</evidence>
<evidence type="ECO:0000256" key="11">
    <source>
        <dbReference type="SAM" id="Phobius"/>
    </source>
</evidence>
<dbReference type="EC" id="2.7.13.3" evidence="2"/>
<dbReference type="Gene3D" id="1.10.287.130">
    <property type="match status" value="2"/>
</dbReference>
<dbReference type="Pfam" id="PF07695">
    <property type="entry name" value="7TMR-DISM_7TM"/>
    <property type="match status" value="1"/>
</dbReference>
<accession>A0ABW5SZ06</accession>
<dbReference type="Pfam" id="PF00072">
    <property type="entry name" value="Response_reg"/>
    <property type="match status" value="1"/>
</dbReference>
<dbReference type="PROSITE" id="PS50109">
    <property type="entry name" value="HIS_KIN"/>
    <property type="match status" value="2"/>
</dbReference>
<feature type="coiled-coil region" evidence="10">
    <location>
        <begin position="799"/>
        <end position="826"/>
    </location>
</feature>
<evidence type="ECO:0000256" key="7">
    <source>
        <dbReference type="ARBA" id="ARBA00022840"/>
    </source>
</evidence>
<dbReference type="InterPro" id="IPR003594">
    <property type="entry name" value="HATPase_dom"/>
</dbReference>
<sequence length="1108" mass="125169">MAKKPVIIISILLFSLFWTGSSAAAVELEEGKDRYDIPGDMEILEDEDGEWTMEDVTSAPAAEKFKDNTAAIPNYGYTDSNYWVRYEVYNASGNTDWVLEIAYPPHDSISLYEAKGGRARLIEKGGDLQPFHDRSRDHRSFAFDLSVPSGSSAVYYLKFDTQGAMQLPITLWEKDAFAEKSQMEYLILGLYYGLAFVMILYNLFLYLSLRFHSYLWYVLFILSLVFTHLTLNGTAYQFLWPESSWWNNRAIVFFMGASQAFALLFAKSFLNVKESMPRLNTLLSVTAVSQFMILGLLMISYTLALNLIIFSAVLLVIIVLTTAGIRWKHGYRPARFFFIGWVIFLIGVMISSLADAGMIPVTFYTKYASQIGAALEVVLFSLALADKFNTLRTEKERAEREARESREEAVEQLKKANRLKDEFLADTSHELRTPLHGIIGIAESIYEGAADTSTTGLQRHVSMIIRSGRRLSSLIDDLLDMSRLRHKEMDIHRVPVSLYDTVQVVLSISEPLLHGKRVSVIHRIPEGLPLVYADENRLQQILHNIIGNAVKFTEEGTITISAVKSGTNIKLTVQDTGIGMTEEETSNVFQEFEQGASTREQHPGGTGLGLSITKKLVELHDGSIHLDSKKNIGTTVTVFLPLSRESGSVPTVRKSPVLPAGEAGAASFTMTHSVPLEKGRILIADDEPVNLQVLWNQLTADGYQVTAVKNGREVMEIMEADSRYDLLILDVMMPELSGLEVTHRLRERFGLTEMPILILTARSQLEHLVATFAAGANDYLAKPYHKEELAARAETLVVLSQVMKEVQEKQASLKQVNEELAGLNLELEYRVKRRTVELEHKTDELLRMEQSRRHLLTNISHELGTPMTSLQGYVKAMMDGVIAAGDPRYLKLIYKKTLFLDRLIQDLYDLSKLEARQVRFHWDWISIPVFISRFLSTFKEEVESRRLIFSLEDRTDDFNKQDYLFTDLDRLEQVMLNLIQNAGNYTEKGDSIRVEIMPSVCFTTGSSDTKRSRPEWENRQIIIGIHDSGHGIAPESLPYIFERFFRGEPSGNKSSGSTGTGLGLAISKEIIEYHNGRIWVQSREGEGSSFFFMLPLYPGPMTTYEKDG</sequence>
<dbReference type="SMART" id="SM00448">
    <property type="entry name" value="REC"/>
    <property type="match status" value="1"/>
</dbReference>
<dbReference type="InterPro" id="IPR001789">
    <property type="entry name" value="Sig_transdc_resp-reg_receiver"/>
</dbReference>
<comment type="catalytic activity">
    <reaction evidence="1">
        <text>ATP + protein L-histidine = ADP + protein N-phospho-L-histidine.</text>
        <dbReference type="EC" id="2.7.13.3"/>
    </reaction>
</comment>
<feature type="transmembrane region" description="Helical" evidence="11">
    <location>
        <begin position="337"/>
        <end position="361"/>
    </location>
</feature>
<feature type="coiled-coil region" evidence="10">
    <location>
        <begin position="381"/>
        <end position="426"/>
    </location>
</feature>
<dbReference type="InterPro" id="IPR005467">
    <property type="entry name" value="His_kinase_dom"/>
</dbReference>
<dbReference type="SUPFAM" id="SSF55874">
    <property type="entry name" value="ATPase domain of HSP90 chaperone/DNA topoisomerase II/histidine kinase"/>
    <property type="match status" value="2"/>
</dbReference>
<protein>
    <recommendedName>
        <fullName evidence="2">histidine kinase</fullName>
        <ecNumber evidence="2">2.7.13.3</ecNumber>
    </recommendedName>
</protein>
<gene>
    <name evidence="15" type="ORF">ACFSUB_03620</name>
</gene>
<reference evidence="16" key="1">
    <citation type="journal article" date="2019" name="Int. J. Syst. Evol. Microbiol.">
        <title>The Global Catalogue of Microorganisms (GCM) 10K type strain sequencing project: providing services to taxonomists for standard genome sequencing and annotation.</title>
        <authorList>
            <consortium name="The Broad Institute Genomics Platform"/>
            <consortium name="The Broad Institute Genome Sequencing Center for Infectious Disease"/>
            <person name="Wu L."/>
            <person name="Ma J."/>
        </authorList>
    </citation>
    <scope>NUCLEOTIDE SEQUENCE [LARGE SCALE GENOMIC DNA]</scope>
    <source>
        <strain evidence="16">KCTC 33792</strain>
    </source>
</reference>
<keyword evidence="7 15" id="KW-0067">ATP-binding</keyword>
<evidence type="ECO:0000256" key="2">
    <source>
        <dbReference type="ARBA" id="ARBA00012438"/>
    </source>
</evidence>
<name>A0ABW5SZ06_9BACI</name>
<dbReference type="CDD" id="cd00082">
    <property type="entry name" value="HisKA"/>
    <property type="match status" value="2"/>
</dbReference>
<feature type="transmembrane region" description="Helical" evidence="11">
    <location>
        <begin position="185"/>
        <end position="207"/>
    </location>
</feature>
<dbReference type="InterPro" id="IPR011622">
    <property type="entry name" value="7TMR_DISM_rcpt_extracell_dom2"/>
</dbReference>
<dbReference type="PANTHER" id="PTHR43047:SF72">
    <property type="entry name" value="OSMOSENSING HISTIDINE PROTEIN KINASE SLN1"/>
    <property type="match status" value="1"/>
</dbReference>
<dbReference type="RefSeq" id="WP_380711817.1">
    <property type="nucleotide sequence ID" value="NZ_JBHUML010000002.1"/>
</dbReference>
<evidence type="ECO:0000256" key="5">
    <source>
        <dbReference type="ARBA" id="ARBA00022741"/>
    </source>
</evidence>
<dbReference type="InterPro" id="IPR003661">
    <property type="entry name" value="HisK_dim/P_dom"/>
</dbReference>
<dbReference type="InterPro" id="IPR036097">
    <property type="entry name" value="HisK_dim/P_sf"/>
</dbReference>
<dbReference type="Pfam" id="PF07696">
    <property type="entry name" value="7TMR-DISMED2"/>
    <property type="match status" value="1"/>
</dbReference>
<keyword evidence="11" id="KW-1133">Transmembrane helix</keyword>
<evidence type="ECO:0000256" key="4">
    <source>
        <dbReference type="ARBA" id="ARBA00022679"/>
    </source>
</evidence>
<feature type="transmembrane region" description="Helical" evidence="11">
    <location>
        <begin position="214"/>
        <end position="231"/>
    </location>
</feature>
<evidence type="ECO:0000256" key="10">
    <source>
        <dbReference type="SAM" id="Coils"/>
    </source>
</evidence>
<evidence type="ECO:0000256" key="8">
    <source>
        <dbReference type="ARBA" id="ARBA00023012"/>
    </source>
</evidence>
<evidence type="ECO:0000313" key="15">
    <source>
        <dbReference type="EMBL" id="MFD2704543.1"/>
    </source>
</evidence>